<feature type="chain" id="PRO_5045383680" evidence="2">
    <location>
        <begin position="34"/>
        <end position="245"/>
    </location>
</feature>
<dbReference type="Gene3D" id="1.25.40.10">
    <property type="entry name" value="Tetratricopeptide repeat domain"/>
    <property type="match status" value="1"/>
</dbReference>
<accession>A0ABX7B4F0</accession>
<dbReference type="Proteomes" id="UP000595197">
    <property type="component" value="Chromosome"/>
</dbReference>
<feature type="region of interest" description="Disordered" evidence="1">
    <location>
        <begin position="196"/>
        <end position="215"/>
    </location>
</feature>
<organism evidence="3 4">
    <name type="scientific">Skermanella cutis</name>
    <dbReference type="NCBI Taxonomy" id="2775420"/>
    <lineage>
        <taxon>Bacteria</taxon>
        <taxon>Pseudomonadati</taxon>
        <taxon>Pseudomonadota</taxon>
        <taxon>Alphaproteobacteria</taxon>
        <taxon>Rhodospirillales</taxon>
        <taxon>Azospirillaceae</taxon>
        <taxon>Skermanella</taxon>
    </lineage>
</organism>
<dbReference type="InterPro" id="IPR011990">
    <property type="entry name" value="TPR-like_helical_dom_sf"/>
</dbReference>
<gene>
    <name evidence="3" type="ORF">IGS68_18195</name>
</gene>
<proteinExistence type="predicted"/>
<evidence type="ECO:0000313" key="3">
    <source>
        <dbReference type="EMBL" id="QQP87990.1"/>
    </source>
</evidence>
<dbReference type="EMBL" id="CP067420">
    <property type="protein sequence ID" value="QQP87990.1"/>
    <property type="molecule type" value="Genomic_DNA"/>
</dbReference>
<evidence type="ECO:0000256" key="1">
    <source>
        <dbReference type="SAM" id="MobiDB-lite"/>
    </source>
</evidence>
<sequence length="245" mass="24914">MPIPSRWCSISVVLSLMIPAVSLLAPVSASARAAETVAVLDAMETGTVPHSAVDALLARAGAGDAEAAEVAGRLYDRGIGVRWDPPTALRWYTAAALDGSAPAARDAQRLWRGMPPVSQRRAEALLAQAFTDAQLASVGIGPVKRPATRRSWMTHLEAAGIPSLPPPAGQALPAALPVSVPAAAAVTRAPAALAAPAVPAPAPPPADAAGLQIPRPQMKPALPGVGRVSVSAAAKPLIPAFKPKR</sequence>
<reference evidence="3" key="1">
    <citation type="submission" date="2021-02" db="EMBL/GenBank/DDBJ databases">
        <title>Skermanella TT6 skin isolate.</title>
        <authorList>
            <person name="Lee K."/>
            <person name="Ganzorig M."/>
        </authorList>
    </citation>
    <scope>NUCLEOTIDE SEQUENCE</scope>
    <source>
        <strain evidence="3">TT6</strain>
    </source>
</reference>
<feature type="signal peptide" evidence="2">
    <location>
        <begin position="1"/>
        <end position="33"/>
    </location>
</feature>
<keyword evidence="4" id="KW-1185">Reference proteome</keyword>
<protein>
    <submittedName>
        <fullName evidence="3">SEL1-like repeat protein</fullName>
    </submittedName>
</protein>
<name>A0ABX7B4F0_9PROT</name>
<keyword evidence="2" id="KW-0732">Signal</keyword>
<evidence type="ECO:0000256" key="2">
    <source>
        <dbReference type="SAM" id="SignalP"/>
    </source>
</evidence>
<dbReference type="RefSeq" id="WP_201072311.1">
    <property type="nucleotide sequence ID" value="NZ_CP067420.1"/>
</dbReference>
<evidence type="ECO:0000313" key="4">
    <source>
        <dbReference type="Proteomes" id="UP000595197"/>
    </source>
</evidence>